<keyword evidence="4" id="KW-1185">Reference proteome</keyword>
<evidence type="ECO:0000256" key="1">
    <source>
        <dbReference type="SAM" id="MobiDB-lite"/>
    </source>
</evidence>
<dbReference type="SMART" id="SM00357">
    <property type="entry name" value="CSP"/>
    <property type="match status" value="1"/>
</dbReference>
<feature type="domain" description="CSD" evidence="2">
    <location>
        <begin position="5"/>
        <end position="73"/>
    </location>
</feature>
<dbReference type="OrthoDB" id="203339at2759"/>
<dbReference type="InterPro" id="IPR002059">
    <property type="entry name" value="CSP_DNA-bd"/>
</dbReference>
<reference evidence="3 4" key="1">
    <citation type="submission" date="2019-05" db="EMBL/GenBank/DDBJ databases">
        <title>Another draft genome of Portunus trituberculatus and its Hox gene families provides insights of decapod evolution.</title>
        <authorList>
            <person name="Jeong J.-H."/>
            <person name="Song I."/>
            <person name="Kim S."/>
            <person name="Choi T."/>
            <person name="Kim D."/>
            <person name="Ryu S."/>
            <person name="Kim W."/>
        </authorList>
    </citation>
    <scope>NUCLEOTIDE SEQUENCE [LARGE SCALE GENOMIC DNA]</scope>
    <source>
        <tissue evidence="3">Muscle</tissue>
    </source>
</reference>
<sequence length="128" mass="14630">MASQQHYGKIKWYNHKRGFGFITDTSTKTFFVHLVHFSGLKRSLQRRLPREGEKVHFSVCEGDKGPEARFTARSGNDPAKKKLTQNRKYGAQLRSTSVLHKRPLQIERGRPSFNFSQQGCNGRVGVPV</sequence>
<name>A0A5B7H657_PORTR</name>
<dbReference type="InterPro" id="IPR050181">
    <property type="entry name" value="Cold_shock_domain"/>
</dbReference>
<dbReference type="Pfam" id="PF00313">
    <property type="entry name" value="CSD"/>
    <property type="match status" value="1"/>
</dbReference>
<dbReference type="InterPro" id="IPR011129">
    <property type="entry name" value="CSD"/>
</dbReference>
<gene>
    <name evidence="3" type="primary">cspB_3</name>
    <name evidence="3" type="ORF">E2C01_058969</name>
</gene>
<comment type="caution">
    <text evidence="3">The sequence shown here is derived from an EMBL/GenBank/DDBJ whole genome shotgun (WGS) entry which is preliminary data.</text>
</comment>
<dbReference type="CDD" id="cd04458">
    <property type="entry name" value="CSP_CDS"/>
    <property type="match status" value="1"/>
</dbReference>
<evidence type="ECO:0000313" key="3">
    <source>
        <dbReference type="EMBL" id="MPC64847.1"/>
    </source>
</evidence>
<dbReference type="InterPro" id="IPR012340">
    <property type="entry name" value="NA-bd_OB-fold"/>
</dbReference>
<accession>A0A5B7H657</accession>
<dbReference type="GO" id="GO:0003676">
    <property type="term" value="F:nucleic acid binding"/>
    <property type="evidence" value="ECO:0007669"/>
    <property type="project" value="InterPro"/>
</dbReference>
<evidence type="ECO:0000259" key="2">
    <source>
        <dbReference type="PROSITE" id="PS51857"/>
    </source>
</evidence>
<dbReference type="SUPFAM" id="SSF50249">
    <property type="entry name" value="Nucleic acid-binding proteins"/>
    <property type="match status" value="1"/>
</dbReference>
<protein>
    <submittedName>
        <fullName evidence="3">Cold shock-like protein CspB</fullName>
    </submittedName>
</protein>
<organism evidence="3 4">
    <name type="scientific">Portunus trituberculatus</name>
    <name type="common">Swimming crab</name>
    <name type="synonym">Neptunus trituberculatus</name>
    <dbReference type="NCBI Taxonomy" id="210409"/>
    <lineage>
        <taxon>Eukaryota</taxon>
        <taxon>Metazoa</taxon>
        <taxon>Ecdysozoa</taxon>
        <taxon>Arthropoda</taxon>
        <taxon>Crustacea</taxon>
        <taxon>Multicrustacea</taxon>
        <taxon>Malacostraca</taxon>
        <taxon>Eumalacostraca</taxon>
        <taxon>Eucarida</taxon>
        <taxon>Decapoda</taxon>
        <taxon>Pleocyemata</taxon>
        <taxon>Brachyura</taxon>
        <taxon>Eubrachyura</taxon>
        <taxon>Portunoidea</taxon>
        <taxon>Portunidae</taxon>
        <taxon>Portuninae</taxon>
        <taxon>Portunus</taxon>
    </lineage>
</organism>
<evidence type="ECO:0000313" key="4">
    <source>
        <dbReference type="Proteomes" id="UP000324222"/>
    </source>
</evidence>
<dbReference type="EMBL" id="VSRR010022646">
    <property type="protein sequence ID" value="MPC64847.1"/>
    <property type="molecule type" value="Genomic_DNA"/>
</dbReference>
<dbReference type="PROSITE" id="PS51857">
    <property type="entry name" value="CSD_2"/>
    <property type="match status" value="1"/>
</dbReference>
<feature type="region of interest" description="Disordered" evidence="1">
    <location>
        <begin position="68"/>
        <end position="90"/>
    </location>
</feature>
<dbReference type="Gene3D" id="2.40.50.140">
    <property type="entry name" value="Nucleic acid-binding proteins"/>
    <property type="match status" value="1"/>
</dbReference>
<dbReference type="AlphaFoldDB" id="A0A5B7H657"/>
<dbReference type="PRINTS" id="PR00050">
    <property type="entry name" value="COLDSHOCK"/>
</dbReference>
<proteinExistence type="predicted"/>
<dbReference type="PANTHER" id="PTHR11544">
    <property type="entry name" value="COLD SHOCK DOMAIN CONTAINING PROTEINS"/>
    <property type="match status" value="1"/>
</dbReference>
<dbReference type="Proteomes" id="UP000324222">
    <property type="component" value="Unassembled WGS sequence"/>
</dbReference>